<organism evidence="4 5">
    <name type="scientific">Halotia branconii CENA392</name>
    <dbReference type="NCBI Taxonomy" id="1539056"/>
    <lineage>
        <taxon>Bacteria</taxon>
        <taxon>Bacillati</taxon>
        <taxon>Cyanobacteriota</taxon>
        <taxon>Cyanophyceae</taxon>
        <taxon>Nostocales</taxon>
        <taxon>Nodulariaceae</taxon>
        <taxon>Halotia</taxon>
    </lineage>
</organism>
<evidence type="ECO:0000313" key="4">
    <source>
        <dbReference type="EMBL" id="WGV25038.1"/>
    </source>
</evidence>
<keyword evidence="2 4" id="KW-0560">Oxidoreductase</keyword>
<dbReference type="EC" id="1.-.-.-" evidence="4"/>
<comment type="similarity">
    <text evidence="1 3">Belongs to the short-chain dehydrogenases/reductases (SDR) family.</text>
</comment>
<dbReference type="KEGG" id="hbq:QI031_25260"/>
<protein>
    <submittedName>
        <fullName evidence="4">SDR family oxidoreductase</fullName>
        <ecNumber evidence="4">1.-.-.-</ecNumber>
    </submittedName>
</protein>
<dbReference type="AlphaFoldDB" id="A0AAJ6NRF5"/>
<dbReference type="PANTHER" id="PTHR44196:SF1">
    <property type="entry name" value="DEHYDROGENASE_REDUCTASE SDR FAMILY MEMBER 7B"/>
    <property type="match status" value="1"/>
</dbReference>
<evidence type="ECO:0000256" key="2">
    <source>
        <dbReference type="ARBA" id="ARBA00023002"/>
    </source>
</evidence>
<reference evidence="4 5" key="1">
    <citation type="journal article" date="2023" name="Limnol Oceanogr Lett">
        <title>Environmental adaptations by the intertidal Antarctic cyanobacterium Halotia branconii CENA392 as revealed using long-read genome sequencing.</title>
        <authorList>
            <person name="Dextro R.B."/>
            <person name="Delbaje E."/>
            <person name="Freitas P.N.N."/>
            <person name="Geraldes V."/>
            <person name="Pinto E."/>
            <person name="Long P.F."/>
            <person name="Fiore M.F."/>
        </authorList>
    </citation>
    <scope>NUCLEOTIDE SEQUENCE [LARGE SCALE GENOMIC DNA]</scope>
    <source>
        <strain evidence="4 5">CENA392</strain>
    </source>
</reference>
<evidence type="ECO:0000313" key="5">
    <source>
        <dbReference type="Proteomes" id="UP001223520"/>
    </source>
</evidence>
<dbReference type="Proteomes" id="UP001223520">
    <property type="component" value="Chromosome"/>
</dbReference>
<dbReference type="PRINTS" id="PR00081">
    <property type="entry name" value="GDHRDH"/>
</dbReference>
<dbReference type="SUPFAM" id="SSF51735">
    <property type="entry name" value="NAD(P)-binding Rossmann-fold domains"/>
    <property type="match status" value="1"/>
</dbReference>
<dbReference type="Gene3D" id="3.40.50.720">
    <property type="entry name" value="NAD(P)-binding Rossmann-like Domain"/>
    <property type="match status" value="1"/>
</dbReference>
<dbReference type="InterPro" id="IPR020904">
    <property type="entry name" value="Sc_DH/Rdtase_CS"/>
</dbReference>
<accession>A0AAJ6NRF5</accession>
<dbReference type="Pfam" id="PF00106">
    <property type="entry name" value="adh_short"/>
    <property type="match status" value="1"/>
</dbReference>
<gene>
    <name evidence="4" type="ORF">QI031_25260</name>
</gene>
<dbReference type="RefSeq" id="WP_281482344.1">
    <property type="nucleotide sequence ID" value="NZ_CP124543.1"/>
</dbReference>
<dbReference type="EMBL" id="CP124543">
    <property type="protein sequence ID" value="WGV25038.1"/>
    <property type="molecule type" value="Genomic_DNA"/>
</dbReference>
<dbReference type="PROSITE" id="PS00061">
    <property type="entry name" value="ADH_SHORT"/>
    <property type="match status" value="1"/>
</dbReference>
<name>A0AAJ6NRF5_9CYAN</name>
<dbReference type="GO" id="GO:0016020">
    <property type="term" value="C:membrane"/>
    <property type="evidence" value="ECO:0007669"/>
    <property type="project" value="TreeGrafter"/>
</dbReference>
<evidence type="ECO:0000256" key="3">
    <source>
        <dbReference type="RuleBase" id="RU000363"/>
    </source>
</evidence>
<evidence type="ECO:0000256" key="1">
    <source>
        <dbReference type="ARBA" id="ARBA00006484"/>
    </source>
</evidence>
<dbReference type="PRINTS" id="PR00080">
    <property type="entry name" value="SDRFAMILY"/>
</dbReference>
<sequence>MKTLRNKVAIVTGASSGIGRVTARFLARRGVRVILAARRAEELAILQREIELEKGVALAIPTDITDVNQIIQLEQEVIATYGRVDMLVNNAGVNCNTLVADTPLAEITHLVQVNLLGAMLATRVVLPGMLKRRQGSIISIASVGGSIAVEPLYSATKFGLRGFSLALRRQLQGTGITISVISPGFIRTPMNAYYKLPMPGPELIARTVVKLATHPCREIIVPFSYVVPIWIEQNIPWIIDRFTDGLGIKLPYFSKVTNETRTQLSCKSISHE</sequence>
<dbReference type="PANTHER" id="PTHR44196">
    <property type="entry name" value="DEHYDROGENASE/REDUCTASE SDR FAMILY MEMBER 7B"/>
    <property type="match status" value="1"/>
</dbReference>
<proteinExistence type="inferred from homology"/>
<dbReference type="InterPro" id="IPR002347">
    <property type="entry name" value="SDR_fam"/>
</dbReference>
<dbReference type="GO" id="GO:0016491">
    <property type="term" value="F:oxidoreductase activity"/>
    <property type="evidence" value="ECO:0007669"/>
    <property type="project" value="UniProtKB-KW"/>
</dbReference>
<keyword evidence="5" id="KW-1185">Reference proteome</keyword>
<dbReference type="InterPro" id="IPR036291">
    <property type="entry name" value="NAD(P)-bd_dom_sf"/>
</dbReference>
<dbReference type="CDD" id="cd05233">
    <property type="entry name" value="SDR_c"/>
    <property type="match status" value="1"/>
</dbReference>